<dbReference type="EMBL" id="BRPK01000017">
    <property type="protein sequence ID" value="GLB44611.1"/>
    <property type="molecule type" value="Genomic_DNA"/>
</dbReference>
<proteinExistence type="predicted"/>
<feature type="compositionally biased region" description="Basic and acidic residues" evidence="1">
    <location>
        <begin position="90"/>
        <end position="103"/>
    </location>
</feature>
<dbReference type="InterPro" id="IPR040976">
    <property type="entry name" value="Pkinase_fungal"/>
</dbReference>
<evidence type="ECO:0000256" key="1">
    <source>
        <dbReference type="SAM" id="MobiDB-lite"/>
    </source>
</evidence>
<accession>A0A9P3Q0Q5</accession>
<dbReference type="Pfam" id="PF17667">
    <property type="entry name" value="Pkinase_fungal"/>
    <property type="match status" value="1"/>
</dbReference>
<evidence type="ECO:0000313" key="3">
    <source>
        <dbReference type="EMBL" id="GLB44611.1"/>
    </source>
</evidence>
<organism evidence="3 4">
    <name type="scientific">Lyophyllum shimeji</name>
    <name type="common">Hon-shimeji</name>
    <name type="synonym">Tricholoma shimeji</name>
    <dbReference type="NCBI Taxonomy" id="47721"/>
    <lineage>
        <taxon>Eukaryota</taxon>
        <taxon>Fungi</taxon>
        <taxon>Dikarya</taxon>
        <taxon>Basidiomycota</taxon>
        <taxon>Agaricomycotina</taxon>
        <taxon>Agaricomycetes</taxon>
        <taxon>Agaricomycetidae</taxon>
        <taxon>Agaricales</taxon>
        <taxon>Tricholomatineae</taxon>
        <taxon>Lyophyllaceae</taxon>
        <taxon>Lyophyllum</taxon>
    </lineage>
</organism>
<reference evidence="3" key="1">
    <citation type="submission" date="2022-07" db="EMBL/GenBank/DDBJ databases">
        <title>The genome of Lyophyllum shimeji provides insight into the initial evolution of ectomycorrhizal fungal genome.</title>
        <authorList>
            <person name="Kobayashi Y."/>
            <person name="Shibata T."/>
            <person name="Hirakawa H."/>
            <person name="Shigenobu S."/>
            <person name="Nishiyama T."/>
            <person name="Yamada A."/>
            <person name="Hasebe M."/>
            <person name="Kawaguchi M."/>
        </authorList>
    </citation>
    <scope>NUCLEOTIDE SEQUENCE</scope>
    <source>
        <strain evidence="3">AT787</strain>
    </source>
</reference>
<protein>
    <recommendedName>
        <fullName evidence="2">Fungal-type protein kinase domain-containing protein</fullName>
    </recommendedName>
</protein>
<dbReference type="AlphaFoldDB" id="A0A9P3Q0Q5"/>
<keyword evidence="4" id="KW-1185">Reference proteome</keyword>
<gene>
    <name evidence="3" type="ORF">LshimejAT787_1702380</name>
</gene>
<dbReference type="Proteomes" id="UP001063166">
    <property type="component" value="Unassembled WGS sequence"/>
</dbReference>
<feature type="region of interest" description="Disordered" evidence="1">
    <location>
        <begin position="90"/>
        <end position="123"/>
    </location>
</feature>
<comment type="caution">
    <text evidence="3">The sequence shown here is derived from an EMBL/GenBank/DDBJ whole genome shotgun (WGS) entry which is preliminary data.</text>
</comment>
<feature type="domain" description="Fungal-type protein kinase" evidence="2">
    <location>
        <begin position="244"/>
        <end position="569"/>
    </location>
</feature>
<dbReference type="OrthoDB" id="5569250at2759"/>
<name>A0A9P3Q0Q5_LYOSH</name>
<dbReference type="InterPro" id="IPR011009">
    <property type="entry name" value="Kinase-like_dom_sf"/>
</dbReference>
<dbReference type="PANTHER" id="PTHR38248:SF2">
    <property type="entry name" value="FUNK1 11"/>
    <property type="match status" value="1"/>
</dbReference>
<dbReference type="SUPFAM" id="SSF56112">
    <property type="entry name" value="Protein kinase-like (PK-like)"/>
    <property type="match status" value="1"/>
</dbReference>
<evidence type="ECO:0000259" key="2">
    <source>
        <dbReference type="Pfam" id="PF17667"/>
    </source>
</evidence>
<dbReference type="PANTHER" id="PTHR38248">
    <property type="entry name" value="FUNK1 6"/>
    <property type="match status" value="1"/>
</dbReference>
<sequence>MSSSTPSKNKTAVRSQTGITHNQVNQLKPDVMQDLEEAQSCNFDRLLKYFLYLVLDEQSAERSSLNELQGKIEVLQERLDCHCDDDCEERQRTVTEREPEKGKGRGPVGAPSSAASTGREDQVDAPNAIEELDALKAQRDQQLDKIFENCLQAVLPICNEEHSPLRQHLADYCSVKAAEAERYAPYVSACNHALDRMKSLPNLPLRPPSSLDLCLHRSDPKIIQSRYPGSSESVERKPGVIGASSHLWIWYCNRQGIMQSDGIDFVQDLPRFLVLLLAFRRFTLEDWGVIEALNPTAVRAHTPDDHLQLPIRKTRKNPWDGPRARAEPITRVKFESIRVLESPKGHPTDLIINKDDYLSHKPHCLPGRATAVLGASAPDSNLPDLACKIYHPEVTRQNEGEMLDEIYKIVESKDLSMKKHLPDMLFHEDLPRCTTHRVRSMSGKAWKGHRTARLVVSKEAQPLTTLAGSQFVKSWLEVVKCHAFLWKHGVEHDDPSLRNIMYSVQDRCGVLADYDLSVLRPLHRVFGSDTTGTIPFMALALLEPEYWDGNLKREFYHELEAFIWILVFVFLRYQDGKARNNTLVERWITSDYNACREAKGSLIYFKRMNAAERQVQNDFRNEWPLASTLLRWALDAHNLRFQQLSEPEVVVSTDFAGVWKDFLAKLRFTAAKFPGLQYLENLMDTLGLEKLLVDDIPGV</sequence>
<evidence type="ECO:0000313" key="4">
    <source>
        <dbReference type="Proteomes" id="UP001063166"/>
    </source>
</evidence>
<feature type="region of interest" description="Disordered" evidence="1">
    <location>
        <begin position="1"/>
        <end position="25"/>
    </location>
</feature>